<reference evidence="2" key="1">
    <citation type="submission" date="2020-01" db="EMBL/GenBank/DDBJ databases">
        <authorList>
            <consortium name="DOE Joint Genome Institute"/>
            <person name="Haridas S."/>
            <person name="Albert R."/>
            <person name="Binder M."/>
            <person name="Bloem J."/>
            <person name="Labutti K."/>
            <person name="Salamov A."/>
            <person name="Andreopoulos B."/>
            <person name="Baker S.E."/>
            <person name="Barry K."/>
            <person name="Bills G."/>
            <person name="Bluhm B.H."/>
            <person name="Cannon C."/>
            <person name="Castanera R."/>
            <person name="Culley D.E."/>
            <person name="Daum C."/>
            <person name="Ezra D."/>
            <person name="Gonzalez J.B."/>
            <person name="Henrissat B."/>
            <person name="Kuo A."/>
            <person name="Liang C."/>
            <person name="Lipzen A."/>
            <person name="Lutzoni F."/>
            <person name="Magnuson J."/>
            <person name="Mondo S."/>
            <person name="Nolan M."/>
            <person name="Ohm R."/>
            <person name="Pangilinan J."/>
            <person name="Park H.-J."/>
            <person name="Ramirez L."/>
            <person name="Alfaro M."/>
            <person name="Sun H."/>
            <person name="Tritt A."/>
            <person name="Yoshinaga Y."/>
            <person name="Zwiers L.-H."/>
            <person name="Turgeon B.G."/>
            <person name="Goodwin S.B."/>
            <person name="Spatafora J.W."/>
            <person name="Crous P.W."/>
            <person name="Grigoriev I.V."/>
        </authorList>
    </citation>
    <scope>NUCLEOTIDE SEQUENCE</scope>
    <source>
        <strain evidence="2">IPT5</strain>
    </source>
</reference>
<feature type="chain" id="PRO_5025673433" evidence="1">
    <location>
        <begin position="26"/>
        <end position="80"/>
    </location>
</feature>
<evidence type="ECO:0000313" key="3">
    <source>
        <dbReference type="Proteomes" id="UP000799423"/>
    </source>
</evidence>
<evidence type="ECO:0000256" key="1">
    <source>
        <dbReference type="SAM" id="SignalP"/>
    </source>
</evidence>
<evidence type="ECO:0000313" key="2">
    <source>
        <dbReference type="EMBL" id="KAF2844876.1"/>
    </source>
</evidence>
<organism evidence="2 3">
    <name type="scientific">Plenodomus tracheiphilus IPT5</name>
    <dbReference type="NCBI Taxonomy" id="1408161"/>
    <lineage>
        <taxon>Eukaryota</taxon>
        <taxon>Fungi</taxon>
        <taxon>Dikarya</taxon>
        <taxon>Ascomycota</taxon>
        <taxon>Pezizomycotina</taxon>
        <taxon>Dothideomycetes</taxon>
        <taxon>Pleosporomycetidae</taxon>
        <taxon>Pleosporales</taxon>
        <taxon>Pleosporineae</taxon>
        <taxon>Leptosphaeriaceae</taxon>
        <taxon>Plenodomus</taxon>
    </lineage>
</organism>
<dbReference type="AlphaFoldDB" id="A0A6A7ANN8"/>
<accession>A0A6A7ANN8</accession>
<gene>
    <name evidence="2" type="ORF">T440DRAFT_473043</name>
</gene>
<dbReference type="Proteomes" id="UP000799423">
    <property type="component" value="Unassembled WGS sequence"/>
</dbReference>
<keyword evidence="1" id="KW-0732">Signal</keyword>
<keyword evidence="3" id="KW-1185">Reference proteome</keyword>
<proteinExistence type="predicted"/>
<sequence>MTWPSPWPMPSIRRHCLVLYTCVYSASFLASQAIDRPSKPLQAPHDLEETDIANDAEWEQVTYEVDEREMVQRLFVHPSK</sequence>
<feature type="signal peptide" evidence="1">
    <location>
        <begin position="1"/>
        <end position="25"/>
    </location>
</feature>
<protein>
    <submittedName>
        <fullName evidence="2">Uncharacterized protein</fullName>
    </submittedName>
</protein>
<name>A0A6A7ANN8_9PLEO</name>
<dbReference type="EMBL" id="MU006360">
    <property type="protein sequence ID" value="KAF2844876.1"/>
    <property type="molecule type" value="Genomic_DNA"/>
</dbReference>